<dbReference type="SMART" id="SM00239">
    <property type="entry name" value="C2"/>
    <property type="match status" value="1"/>
</dbReference>
<dbReference type="InterPro" id="IPR035892">
    <property type="entry name" value="C2_domain_sf"/>
</dbReference>
<feature type="compositionally biased region" description="Basic and acidic residues" evidence="6">
    <location>
        <begin position="475"/>
        <end position="486"/>
    </location>
</feature>
<dbReference type="STRING" id="3983.A0A251J4N0"/>
<feature type="compositionally biased region" description="Basic and acidic residues" evidence="6">
    <location>
        <begin position="702"/>
        <end position="717"/>
    </location>
</feature>
<feature type="compositionally biased region" description="Basic residues" evidence="6">
    <location>
        <begin position="520"/>
        <end position="529"/>
    </location>
</feature>
<feature type="region of interest" description="Disordered" evidence="6">
    <location>
        <begin position="421"/>
        <end position="557"/>
    </location>
</feature>
<feature type="compositionally biased region" description="Basic and acidic residues" evidence="6">
    <location>
        <begin position="760"/>
        <end position="769"/>
    </location>
</feature>
<reference evidence="10 11" key="1">
    <citation type="submission" date="2016-02" db="EMBL/GenBank/DDBJ databases">
        <title>WGS assembly of Manihot esculenta.</title>
        <authorList>
            <person name="Bredeson J.V."/>
            <person name="Prochnik S.E."/>
            <person name="Lyons J.B."/>
            <person name="Schmutz J."/>
            <person name="Grimwood J."/>
            <person name="Vrebalov J."/>
            <person name="Bart R.S."/>
            <person name="Amuge T."/>
            <person name="Ferguson M.E."/>
            <person name="Green R."/>
            <person name="Putnam N."/>
            <person name="Stites J."/>
            <person name="Rounsley S."/>
            <person name="Rokhsar D.S."/>
        </authorList>
    </citation>
    <scope>NUCLEOTIDE SEQUENCE [LARGE SCALE GENOMIC DNA]</scope>
    <source>
        <strain evidence="11">cv. AM560-2</strain>
        <tissue evidence="10">Leaf</tissue>
    </source>
</reference>
<feature type="region of interest" description="Disordered" evidence="6">
    <location>
        <begin position="578"/>
        <end position="793"/>
    </location>
</feature>
<dbReference type="EMBL" id="CM004401">
    <property type="protein sequence ID" value="OAY28869.1"/>
    <property type="molecule type" value="Genomic_DNA"/>
</dbReference>
<comment type="subcellular location">
    <subcellularLocation>
        <location evidence="1">Membrane</location>
    </subcellularLocation>
</comment>
<evidence type="ECO:0000256" key="5">
    <source>
        <dbReference type="ARBA" id="ARBA00023136"/>
    </source>
</evidence>
<protein>
    <recommendedName>
        <fullName evidence="12">C2 domain-containing protein</fullName>
    </recommendedName>
</protein>
<feature type="compositionally biased region" description="Acidic residues" evidence="6">
    <location>
        <begin position="644"/>
        <end position="659"/>
    </location>
</feature>
<feature type="compositionally biased region" description="Basic residues" evidence="6">
    <location>
        <begin position="622"/>
        <end position="634"/>
    </location>
</feature>
<dbReference type="PROSITE" id="PS50004">
    <property type="entry name" value="C2"/>
    <property type="match status" value="1"/>
</dbReference>
<dbReference type="AlphaFoldDB" id="A0A251J4N0"/>
<evidence type="ECO:0008006" key="12">
    <source>
        <dbReference type="Google" id="ProtNLM"/>
    </source>
</evidence>
<dbReference type="SUPFAM" id="SSF49562">
    <property type="entry name" value="C2 domain (Calcium/lipid-binding domain, CaLB)"/>
    <property type="match status" value="1"/>
</dbReference>
<dbReference type="Gramene" id="Manes.15G100600.20.v8.1">
    <property type="protein sequence ID" value="Manes.15G100600.20.v8.1.CDS"/>
    <property type="gene ID" value="Manes.15G100600.v8.1"/>
</dbReference>
<evidence type="ECO:0000256" key="7">
    <source>
        <dbReference type="SAM" id="Phobius"/>
    </source>
</evidence>
<dbReference type="EMBL" id="CM004401">
    <property type="protein sequence ID" value="OAY28868.1"/>
    <property type="molecule type" value="Genomic_DNA"/>
</dbReference>
<feature type="domain" description="C2" evidence="8">
    <location>
        <begin position="270"/>
        <end position="384"/>
    </location>
</feature>
<evidence type="ECO:0000313" key="10">
    <source>
        <dbReference type="EMBL" id="OAY28870.1"/>
    </source>
</evidence>
<dbReference type="GO" id="GO:0008289">
    <property type="term" value="F:lipid binding"/>
    <property type="evidence" value="ECO:0007669"/>
    <property type="project" value="UniProtKB-KW"/>
</dbReference>
<dbReference type="Gene3D" id="2.60.40.150">
    <property type="entry name" value="C2 domain"/>
    <property type="match status" value="1"/>
</dbReference>
<keyword evidence="7" id="KW-1133">Transmembrane helix</keyword>
<keyword evidence="11" id="KW-1185">Reference proteome</keyword>
<keyword evidence="7" id="KW-0812">Transmembrane</keyword>
<evidence type="ECO:0000259" key="9">
    <source>
        <dbReference type="PROSITE" id="PS51847"/>
    </source>
</evidence>
<dbReference type="GO" id="GO:0016020">
    <property type="term" value="C:membrane"/>
    <property type="evidence" value="ECO:0007669"/>
    <property type="project" value="UniProtKB-SubCell"/>
</dbReference>
<dbReference type="EMBL" id="CM004401">
    <property type="protein sequence ID" value="OAY28870.1"/>
    <property type="molecule type" value="Genomic_DNA"/>
</dbReference>
<dbReference type="OrthoDB" id="270970at2759"/>
<dbReference type="Gramene" id="Manes.15G100600.18.v8.1">
    <property type="protein sequence ID" value="Manes.15G100600.18.v8.1.CDS"/>
    <property type="gene ID" value="Manes.15G100600.v8.1"/>
</dbReference>
<feature type="transmembrane region" description="Helical" evidence="7">
    <location>
        <begin position="7"/>
        <end position="25"/>
    </location>
</feature>
<gene>
    <name evidence="10" type="ORF">MANES_15G100600</name>
</gene>
<accession>A0A251J4N0</accession>
<dbReference type="Gramene" id="Manes.15G100600.12.v8.1">
    <property type="protein sequence ID" value="Manes.15G100600.12.v8.1.CDS"/>
    <property type="gene ID" value="Manes.15G100600.v8.1"/>
</dbReference>
<keyword evidence="4" id="KW-0446">Lipid-binding</keyword>
<feature type="compositionally biased region" description="Basic and acidic residues" evidence="6">
    <location>
        <begin position="539"/>
        <end position="550"/>
    </location>
</feature>
<dbReference type="PROSITE" id="PS51847">
    <property type="entry name" value="SMP"/>
    <property type="match status" value="1"/>
</dbReference>
<evidence type="ECO:0000256" key="6">
    <source>
        <dbReference type="SAM" id="MobiDB-lite"/>
    </source>
</evidence>
<dbReference type="CDD" id="cd21669">
    <property type="entry name" value="SMP_SF"/>
    <property type="match status" value="1"/>
</dbReference>
<keyword evidence="2" id="KW-0813">Transport</keyword>
<dbReference type="Gramene" id="Manes.15G100600.13.v8.1">
    <property type="protein sequence ID" value="Manes.15G100600.13.v8.1.CDS"/>
    <property type="gene ID" value="Manes.15G100600.v8.1"/>
</dbReference>
<dbReference type="Gramene" id="Manes.15G100600.6.v8.1">
    <property type="protein sequence ID" value="Manes.15G100600.6.v8.1.CDS"/>
    <property type="gene ID" value="Manes.15G100600.v8.1"/>
</dbReference>
<feature type="compositionally biased region" description="Polar residues" evidence="6">
    <location>
        <begin position="425"/>
        <end position="439"/>
    </location>
</feature>
<dbReference type="PANTHER" id="PTHR47042:SF4">
    <property type="entry name" value="OS02G0313700 PROTEIN"/>
    <property type="match status" value="1"/>
</dbReference>
<dbReference type="CDD" id="cd00030">
    <property type="entry name" value="C2"/>
    <property type="match status" value="1"/>
</dbReference>
<dbReference type="PANTHER" id="PTHR47042">
    <property type="entry name" value="C2 DOMAIN-CONTAINING PROTEIN-LIKE"/>
    <property type="match status" value="1"/>
</dbReference>
<evidence type="ECO:0000313" key="11">
    <source>
        <dbReference type="Proteomes" id="UP000091857"/>
    </source>
</evidence>
<keyword evidence="3" id="KW-0445">Lipid transport</keyword>
<feature type="compositionally biased region" description="Low complexity" evidence="6">
    <location>
        <begin position="592"/>
        <end position="604"/>
    </location>
</feature>
<dbReference type="InterPro" id="IPR000008">
    <property type="entry name" value="C2_dom"/>
</dbReference>
<evidence type="ECO:0000256" key="2">
    <source>
        <dbReference type="ARBA" id="ARBA00022448"/>
    </source>
</evidence>
<dbReference type="InterPro" id="IPR052847">
    <property type="entry name" value="Ext_Synaptotagmin/KAHRP-like"/>
</dbReference>
<dbReference type="Gramene" id="Manes.15G100600.7.v8.1">
    <property type="protein sequence ID" value="Manes.15G100600.7.v8.1.CDS"/>
    <property type="gene ID" value="Manes.15G100600.v8.1"/>
</dbReference>
<dbReference type="Proteomes" id="UP000091857">
    <property type="component" value="Chromosome 15"/>
</dbReference>
<organism evidence="10 11">
    <name type="scientific">Manihot esculenta</name>
    <name type="common">Cassava</name>
    <name type="synonym">Jatropha manihot</name>
    <dbReference type="NCBI Taxonomy" id="3983"/>
    <lineage>
        <taxon>Eukaryota</taxon>
        <taxon>Viridiplantae</taxon>
        <taxon>Streptophyta</taxon>
        <taxon>Embryophyta</taxon>
        <taxon>Tracheophyta</taxon>
        <taxon>Spermatophyta</taxon>
        <taxon>Magnoliopsida</taxon>
        <taxon>eudicotyledons</taxon>
        <taxon>Gunneridae</taxon>
        <taxon>Pentapetalae</taxon>
        <taxon>rosids</taxon>
        <taxon>fabids</taxon>
        <taxon>Malpighiales</taxon>
        <taxon>Euphorbiaceae</taxon>
        <taxon>Crotonoideae</taxon>
        <taxon>Manihoteae</taxon>
        <taxon>Manihot</taxon>
    </lineage>
</organism>
<dbReference type="Gramene" id="Manes.15G100600.9.v8.1">
    <property type="protein sequence ID" value="Manes.15G100600.9.v8.1.CDS"/>
    <property type="gene ID" value="Manes.15G100600.v8.1"/>
</dbReference>
<sequence>MDIMEISIMHHVGIVLFLLWLLSFFNQCHPIAYFISLIYLFAVHERYVVRLRRKLQFHERKQANQKRVLSDSETVRWLNHAMEKIWPICMEQIASQKILLPIIPWFLNKYKPWTAKKAVVQHMYLGRNPPLLTEMRVLRECSSDDHLALELGMNFCTADDMSAILAVKLRKRLGFGMWAKLHMTGMHVEGKVLIGVKFLRHWPFLGRLRVCFAEPPYFQMTVKPIFTHGLDVTELPGIAGWLDKLLSVAFEQTLVQPNMLVVDVEKFASAEPESWFSVDEKEPIAYAKVEVVEASDMKPSDLNGLADPYVKGQLGPYKFRTKIQRKTLAPKWHEEFKIPICTWDLPNVLAIEVRDKDRFVDDSLGDCTINISDLRDGERHDMWLPLQKIKMGRLHLAITVLEENIKGGANFFDGEPLRKEEMGDSFTSETANSASFSSRTTDKSPDNFEPINIEGQEGTGIWVHQPGSEVSQTWEPRKGKSKRLDNQVDGVPGDSFGGTHSGPLNNESSSSDENTEGKRTMNKVRHGLHKLSSVFRRGPKNEENSGRNEETVQSPYANIKAVNHKEIGVKFIVEDTLPASAVVKNPKEVNLSPEGSGSESPGKGNVKGMAKSILKRAEKSARNIKHVLSRKGSRKSPSGLSDVTEQEISPESDSSDDESLTSPQVQRIPVVSSSTSSSYGNDLDDKIKERVVQAGSSESAEDQMKNVDVEGLERIDENEVASSSSNGGNGLEELSEPQQTGKKLDGNGLQELSSRQLPGKKLDDNRPEEFSNTEVPEDKSEGEMRSGAENVSL</sequence>
<dbReference type="GO" id="GO:0006869">
    <property type="term" value="P:lipid transport"/>
    <property type="evidence" value="ECO:0007669"/>
    <property type="project" value="UniProtKB-KW"/>
</dbReference>
<keyword evidence="5 7" id="KW-0472">Membrane</keyword>
<dbReference type="Gramene" id="Manes.15G100600.16.v8.1">
    <property type="protein sequence ID" value="Manes.15G100600.16.v8.1.CDS"/>
    <property type="gene ID" value="Manes.15G100600.v8.1"/>
</dbReference>
<dbReference type="Gramene" id="Manes.15G100600.19.v8.1">
    <property type="protein sequence ID" value="Manes.15G100600.19.v8.1.CDS"/>
    <property type="gene ID" value="Manes.15G100600.v8.1"/>
</dbReference>
<evidence type="ECO:0000256" key="3">
    <source>
        <dbReference type="ARBA" id="ARBA00023055"/>
    </source>
</evidence>
<dbReference type="Gramene" id="Manes.15G100600.5.v8.1">
    <property type="protein sequence ID" value="Manes.15G100600.5.v8.1.CDS"/>
    <property type="gene ID" value="Manes.15G100600.v8.1"/>
</dbReference>
<dbReference type="Pfam" id="PF00168">
    <property type="entry name" value="C2"/>
    <property type="match status" value="1"/>
</dbReference>
<feature type="domain" description="SMP-LTD" evidence="9">
    <location>
        <begin position="71"/>
        <end position="265"/>
    </location>
</feature>
<evidence type="ECO:0000259" key="8">
    <source>
        <dbReference type="PROSITE" id="PS50004"/>
    </source>
</evidence>
<evidence type="ECO:0000256" key="4">
    <source>
        <dbReference type="ARBA" id="ARBA00023121"/>
    </source>
</evidence>
<dbReference type="EMBL" id="CM004401">
    <property type="protein sequence ID" value="OAY28871.1"/>
    <property type="molecule type" value="Genomic_DNA"/>
</dbReference>
<proteinExistence type="predicted"/>
<feature type="compositionally biased region" description="Basic and acidic residues" evidence="6">
    <location>
        <begin position="776"/>
        <end position="786"/>
    </location>
</feature>
<dbReference type="InterPro" id="IPR031468">
    <property type="entry name" value="SMP_LBD"/>
</dbReference>
<evidence type="ECO:0000256" key="1">
    <source>
        <dbReference type="ARBA" id="ARBA00004370"/>
    </source>
</evidence>
<dbReference type="Gramene" id="Manes.15G100600.17.v8.1">
    <property type="protein sequence ID" value="Manes.15G100600.17.v8.1.CDS"/>
    <property type="gene ID" value="Manes.15G100600.v8.1"/>
</dbReference>
<dbReference type="Gramene" id="Manes.15G100600.10.v8.1">
    <property type="protein sequence ID" value="Manes.15G100600.10.v8.1.CDS"/>
    <property type="gene ID" value="Manes.15G100600.v8.1"/>
</dbReference>
<name>A0A251J4N0_MANES</name>